<dbReference type="GO" id="GO:0032008">
    <property type="term" value="P:positive regulation of TOR signaling"/>
    <property type="evidence" value="ECO:0007669"/>
    <property type="project" value="TreeGrafter"/>
</dbReference>
<dbReference type="OrthoDB" id="343907at2759"/>
<dbReference type="Pfam" id="PF08923">
    <property type="entry name" value="MAPKK1_Int"/>
    <property type="match status" value="1"/>
</dbReference>
<dbReference type="GO" id="GO:0071230">
    <property type="term" value="P:cellular response to amino acid stimulus"/>
    <property type="evidence" value="ECO:0007669"/>
    <property type="project" value="TreeGrafter"/>
</dbReference>
<comment type="caution">
    <text evidence="2">The sequence shown here is derived from an EMBL/GenBank/DDBJ whole genome shotgun (WGS) entry which is preliminary data.</text>
</comment>
<evidence type="ECO:0000313" key="2">
    <source>
        <dbReference type="EMBL" id="CAG8622662.1"/>
    </source>
</evidence>
<dbReference type="GO" id="GO:0071986">
    <property type="term" value="C:Ragulator complex"/>
    <property type="evidence" value="ECO:0007669"/>
    <property type="project" value="TreeGrafter"/>
</dbReference>
<proteinExistence type="inferred from homology"/>
<reference evidence="2" key="1">
    <citation type="submission" date="2021-06" db="EMBL/GenBank/DDBJ databases">
        <authorList>
            <person name="Kallberg Y."/>
            <person name="Tangrot J."/>
            <person name="Rosling A."/>
        </authorList>
    </citation>
    <scope>NUCLEOTIDE SEQUENCE</scope>
    <source>
        <strain evidence="2">AZ414A</strain>
    </source>
</reference>
<name>A0A9N9D1D7_9GLOM</name>
<dbReference type="PANTHER" id="PTHR13378">
    <property type="entry name" value="REGULATOR COMPLEX PROTEIN LAMTOR3"/>
    <property type="match status" value="1"/>
</dbReference>
<organism evidence="2 3">
    <name type="scientific">Diversispora eburnea</name>
    <dbReference type="NCBI Taxonomy" id="1213867"/>
    <lineage>
        <taxon>Eukaryota</taxon>
        <taxon>Fungi</taxon>
        <taxon>Fungi incertae sedis</taxon>
        <taxon>Mucoromycota</taxon>
        <taxon>Glomeromycotina</taxon>
        <taxon>Glomeromycetes</taxon>
        <taxon>Diversisporales</taxon>
        <taxon>Diversisporaceae</taxon>
        <taxon>Diversispora</taxon>
    </lineage>
</organism>
<gene>
    <name evidence="2" type="ORF">DEBURN_LOCUS10431</name>
</gene>
<keyword evidence="3" id="KW-1185">Reference proteome</keyword>
<dbReference type="SUPFAM" id="SSF103196">
    <property type="entry name" value="Roadblock/LC7 domain"/>
    <property type="match status" value="1"/>
</dbReference>
<accession>A0A9N9D1D7</accession>
<comment type="similarity">
    <text evidence="1">Belongs to the LAMTOR3 family.</text>
</comment>
<dbReference type="SMART" id="SM01278">
    <property type="entry name" value="MAPKK1_Int"/>
    <property type="match status" value="1"/>
</dbReference>
<protein>
    <submittedName>
        <fullName evidence="2">1484_t:CDS:1</fullName>
    </submittedName>
</protein>
<evidence type="ECO:0000256" key="1">
    <source>
        <dbReference type="ARBA" id="ARBA00005356"/>
    </source>
</evidence>
<evidence type="ECO:0000313" key="3">
    <source>
        <dbReference type="Proteomes" id="UP000789706"/>
    </source>
</evidence>
<dbReference type="Gene3D" id="3.30.450.30">
    <property type="entry name" value="Dynein light chain 2a, cytoplasmic"/>
    <property type="match status" value="1"/>
</dbReference>
<dbReference type="InterPro" id="IPR015019">
    <property type="entry name" value="LAMTOR3"/>
</dbReference>
<dbReference type="Proteomes" id="UP000789706">
    <property type="component" value="Unassembled WGS sequence"/>
</dbReference>
<sequence>MSEEIQIYFDKLLLRIDGLKVITVTDRDGVILIKSELKDFSDRVFEPTLSTTFSVVNDQASKLGLKKNKFIISVYENHQVVHFNNAPLIITLVADSTANTGMLLNLGDELKDVTDVIASALSGHQDIP</sequence>
<dbReference type="EMBL" id="CAJVPK010003051">
    <property type="protein sequence ID" value="CAG8622662.1"/>
    <property type="molecule type" value="Genomic_DNA"/>
</dbReference>
<dbReference type="PANTHER" id="PTHR13378:SF1">
    <property type="entry name" value="RAGULATOR COMPLEX PROTEIN LAMTOR3"/>
    <property type="match status" value="1"/>
</dbReference>
<dbReference type="AlphaFoldDB" id="A0A9N9D1D7"/>